<organism evidence="5 6">
    <name type="scientific">Rhynchophorus ferrugineus</name>
    <name type="common">Red palm weevil</name>
    <name type="synonym">Curculio ferrugineus</name>
    <dbReference type="NCBI Taxonomy" id="354439"/>
    <lineage>
        <taxon>Eukaryota</taxon>
        <taxon>Metazoa</taxon>
        <taxon>Ecdysozoa</taxon>
        <taxon>Arthropoda</taxon>
        <taxon>Hexapoda</taxon>
        <taxon>Insecta</taxon>
        <taxon>Pterygota</taxon>
        <taxon>Neoptera</taxon>
        <taxon>Endopterygota</taxon>
        <taxon>Coleoptera</taxon>
        <taxon>Polyphaga</taxon>
        <taxon>Cucujiformia</taxon>
        <taxon>Curculionidae</taxon>
        <taxon>Dryophthorinae</taxon>
        <taxon>Rhynchophorus</taxon>
    </lineage>
</organism>
<dbReference type="Gene3D" id="2.20.25.240">
    <property type="match status" value="2"/>
</dbReference>
<dbReference type="GO" id="GO:0008270">
    <property type="term" value="F:zinc ion binding"/>
    <property type="evidence" value="ECO:0007669"/>
    <property type="project" value="UniProtKB-KW"/>
</dbReference>
<feature type="domain" description="FLYWCH-type" evidence="4">
    <location>
        <begin position="95"/>
        <end position="149"/>
    </location>
</feature>
<evidence type="ECO:0000256" key="2">
    <source>
        <dbReference type="ARBA" id="ARBA00022771"/>
    </source>
</evidence>
<evidence type="ECO:0000256" key="3">
    <source>
        <dbReference type="ARBA" id="ARBA00022833"/>
    </source>
</evidence>
<keyword evidence="3" id="KW-0862">Zinc</keyword>
<dbReference type="OrthoDB" id="6772866at2759"/>
<dbReference type="AlphaFoldDB" id="A0A834IRH5"/>
<protein>
    <recommendedName>
        <fullName evidence="4">FLYWCH-type domain-containing protein</fullName>
    </recommendedName>
</protein>
<feature type="domain" description="FLYWCH-type" evidence="4">
    <location>
        <begin position="13"/>
        <end position="65"/>
    </location>
</feature>
<evidence type="ECO:0000259" key="4">
    <source>
        <dbReference type="Pfam" id="PF04500"/>
    </source>
</evidence>
<dbReference type="Proteomes" id="UP000625711">
    <property type="component" value="Unassembled WGS sequence"/>
</dbReference>
<accession>A0A834IRH5</accession>
<keyword evidence="6" id="KW-1185">Reference proteome</keyword>
<dbReference type="InterPro" id="IPR007588">
    <property type="entry name" value="Znf_FLYWCH"/>
</dbReference>
<dbReference type="EMBL" id="JAACXV010000176">
    <property type="protein sequence ID" value="KAF7282368.1"/>
    <property type="molecule type" value="Genomic_DNA"/>
</dbReference>
<keyword evidence="1" id="KW-0479">Metal-binding</keyword>
<gene>
    <name evidence="5" type="ORF">GWI33_002746</name>
</gene>
<name>A0A834IRH5_RHYFE</name>
<evidence type="ECO:0000313" key="5">
    <source>
        <dbReference type="EMBL" id="KAF7282368.1"/>
    </source>
</evidence>
<comment type="caution">
    <text evidence="5">The sequence shown here is derived from an EMBL/GenBank/DDBJ whole genome shotgun (WGS) entry which is preliminary data.</text>
</comment>
<evidence type="ECO:0000256" key="1">
    <source>
        <dbReference type="ARBA" id="ARBA00022723"/>
    </source>
</evidence>
<reference evidence="5" key="1">
    <citation type="submission" date="2020-08" db="EMBL/GenBank/DDBJ databases">
        <title>Genome sequencing and assembly of the red palm weevil Rhynchophorus ferrugineus.</title>
        <authorList>
            <person name="Dias G.B."/>
            <person name="Bergman C.M."/>
            <person name="Manee M."/>
        </authorList>
    </citation>
    <scope>NUCLEOTIDE SEQUENCE</scope>
    <source>
        <strain evidence="5">AA-2017</strain>
        <tissue evidence="5">Whole larva</tissue>
    </source>
</reference>
<proteinExistence type="predicted"/>
<keyword evidence="2" id="KW-0863">Zinc-finger</keyword>
<evidence type="ECO:0000313" key="6">
    <source>
        <dbReference type="Proteomes" id="UP000625711"/>
    </source>
</evidence>
<sequence>MVWGYIFIGAGTKNPKIIMDNNDFTINTKQGTRTRWRCTQYFKTKCKATLVTYGRVVNVKSCHNHLPTNPNVNENYLIQSVTINRTPSLIYVVAGKKNPKIILEDNDFILNNKYGNKTTWRCRCYGKTGCKSRLTTSGKTVKIIADHNHDPTYPDTSAAVPQTLRIVKSYLTS</sequence>
<dbReference type="Pfam" id="PF04500">
    <property type="entry name" value="FLYWCH"/>
    <property type="match status" value="2"/>
</dbReference>